<keyword evidence="6 7" id="KW-0472">Membrane</keyword>
<dbReference type="AlphaFoldDB" id="A0A176QF10"/>
<feature type="transmembrane region" description="Helical" evidence="7">
    <location>
        <begin position="170"/>
        <end position="189"/>
    </location>
</feature>
<dbReference type="Proteomes" id="UP000076976">
    <property type="component" value="Unassembled WGS sequence"/>
</dbReference>
<accession>A0A176QF10</accession>
<keyword evidence="5 7" id="KW-1133">Transmembrane helix</keyword>
<evidence type="ECO:0000256" key="1">
    <source>
        <dbReference type="ARBA" id="ARBA00004651"/>
    </source>
</evidence>
<dbReference type="GO" id="GO:0022857">
    <property type="term" value="F:transmembrane transporter activity"/>
    <property type="evidence" value="ECO:0007669"/>
    <property type="project" value="InterPro"/>
</dbReference>
<evidence type="ECO:0000259" key="8">
    <source>
        <dbReference type="PROSITE" id="PS50850"/>
    </source>
</evidence>
<dbReference type="GO" id="GO:0005886">
    <property type="term" value="C:plasma membrane"/>
    <property type="evidence" value="ECO:0007669"/>
    <property type="project" value="UniProtKB-SubCell"/>
</dbReference>
<dbReference type="InterPro" id="IPR020846">
    <property type="entry name" value="MFS_dom"/>
</dbReference>
<dbReference type="SUPFAM" id="SSF103473">
    <property type="entry name" value="MFS general substrate transporter"/>
    <property type="match status" value="1"/>
</dbReference>
<evidence type="ECO:0000256" key="7">
    <source>
        <dbReference type="SAM" id="Phobius"/>
    </source>
</evidence>
<feature type="transmembrane region" description="Helical" evidence="7">
    <location>
        <begin position="142"/>
        <end position="164"/>
    </location>
</feature>
<feature type="transmembrane region" description="Helical" evidence="7">
    <location>
        <begin position="53"/>
        <end position="74"/>
    </location>
</feature>
<feature type="transmembrane region" description="Helical" evidence="7">
    <location>
        <begin position="311"/>
        <end position="334"/>
    </location>
</feature>
<feature type="transmembrane region" description="Helical" evidence="7">
    <location>
        <begin position="221"/>
        <end position="242"/>
    </location>
</feature>
<comment type="subcellular location">
    <subcellularLocation>
        <location evidence="1">Cell membrane</location>
        <topology evidence="1">Multi-pass membrane protein</topology>
    </subcellularLocation>
</comment>
<dbReference type="STRING" id="262209.AWH69_00025"/>
<dbReference type="InterPro" id="IPR036259">
    <property type="entry name" value="MFS_trans_sf"/>
</dbReference>
<evidence type="ECO:0000256" key="6">
    <source>
        <dbReference type="ARBA" id="ARBA00023136"/>
    </source>
</evidence>
<name>A0A176QF10_9MICO</name>
<feature type="transmembrane region" description="Helical" evidence="7">
    <location>
        <begin position="346"/>
        <end position="367"/>
    </location>
</feature>
<evidence type="ECO:0000256" key="2">
    <source>
        <dbReference type="ARBA" id="ARBA00022448"/>
    </source>
</evidence>
<feature type="transmembrane region" description="Helical" evidence="7">
    <location>
        <begin position="373"/>
        <end position="396"/>
    </location>
</feature>
<reference evidence="9 10" key="1">
    <citation type="submission" date="2016-01" db="EMBL/GenBank/DDBJ databases">
        <title>Janibacter melonis strain CD11_4 genome sequencing and assembly.</title>
        <authorList>
            <person name="Nair G.R."/>
            <person name="Kaur G."/>
            <person name="Chander A.M."/>
            <person name="Mayilraj S."/>
        </authorList>
    </citation>
    <scope>NUCLEOTIDE SEQUENCE [LARGE SCALE GENOMIC DNA]</scope>
    <source>
        <strain evidence="9 10">CD11-4</strain>
    </source>
</reference>
<dbReference type="EMBL" id="LQZG01000001">
    <property type="protein sequence ID" value="OAB88248.1"/>
    <property type="molecule type" value="Genomic_DNA"/>
</dbReference>
<comment type="caution">
    <text evidence="9">The sequence shown here is derived from an EMBL/GenBank/DDBJ whole genome shotgun (WGS) entry which is preliminary data.</text>
</comment>
<evidence type="ECO:0000256" key="4">
    <source>
        <dbReference type="ARBA" id="ARBA00022692"/>
    </source>
</evidence>
<keyword evidence="10" id="KW-1185">Reference proteome</keyword>
<dbReference type="PANTHER" id="PTHR23517">
    <property type="entry name" value="RESISTANCE PROTEIN MDTM, PUTATIVE-RELATED-RELATED"/>
    <property type="match status" value="1"/>
</dbReference>
<feature type="transmembrane region" description="Helical" evidence="7">
    <location>
        <begin position="104"/>
        <end position="122"/>
    </location>
</feature>
<dbReference type="Gene3D" id="1.20.1250.20">
    <property type="entry name" value="MFS general substrate transporter like domains"/>
    <property type="match status" value="1"/>
</dbReference>
<gene>
    <name evidence="9" type="ORF">AWH69_00025</name>
</gene>
<feature type="transmembrane region" description="Helical" evidence="7">
    <location>
        <begin position="285"/>
        <end position="305"/>
    </location>
</feature>
<feature type="transmembrane region" description="Helical" evidence="7">
    <location>
        <begin position="254"/>
        <end position="273"/>
    </location>
</feature>
<dbReference type="Pfam" id="PF07690">
    <property type="entry name" value="MFS_1"/>
    <property type="match status" value="1"/>
</dbReference>
<keyword evidence="3" id="KW-1003">Cell membrane</keyword>
<dbReference type="PROSITE" id="PS50850">
    <property type="entry name" value="MFS"/>
    <property type="match status" value="1"/>
</dbReference>
<dbReference type="PANTHER" id="PTHR23517:SF3">
    <property type="entry name" value="INTEGRAL MEMBRANE TRANSPORT PROTEIN"/>
    <property type="match status" value="1"/>
</dbReference>
<dbReference type="InterPro" id="IPR011701">
    <property type="entry name" value="MFS"/>
</dbReference>
<keyword evidence="2" id="KW-0813">Transport</keyword>
<evidence type="ECO:0000313" key="9">
    <source>
        <dbReference type="EMBL" id="OAB88248.1"/>
    </source>
</evidence>
<evidence type="ECO:0000313" key="10">
    <source>
        <dbReference type="Proteomes" id="UP000076976"/>
    </source>
</evidence>
<protein>
    <recommendedName>
        <fullName evidence="8">Major facilitator superfamily (MFS) profile domain-containing protein</fullName>
    </recommendedName>
</protein>
<evidence type="ECO:0000256" key="3">
    <source>
        <dbReference type="ARBA" id="ARBA00022475"/>
    </source>
</evidence>
<evidence type="ECO:0000256" key="5">
    <source>
        <dbReference type="ARBA" id="ARBA00022989"/>
    </source>
</evidence>
<dbReference type="InterPro" id="IPR050171">
    <property type="entry name" value="MFS_Transporters"/>
</dbReference>
<organism evidence="9 10">
    <name type="scientific">Janibacter melonis</name>
    <dbReference type="NCBI Taxonomy" id="262209"/>
    <lineage>
        <taxon>Bacteria</taxon>
        <taxon>Bacillati</taxon>
        <taxon>Actinomycetota</taxon>
        <taxon>Actinomycetes</taxon>
        <taxon>Micrococcales</taxon>
        <taxon>Intrasporangiaceae</taxon>
        <taxon>Janibacter</taxon>
    </lineage>
</organism>
<sequence>MPVMTSTPFAWRRIALPAYGPTLATGAATGALLPVAALRAHDDLGASLATAGLVVALIGVGQLFGALPGGALVARLGERRALVLAGVVDVVAIAVAGFAPTLSLMAVGMFVTGLASSVFFLARQGFMIDVLPPDRLARGMSLLGGSLRVGMLLGPAVGGAVVAATGLQGAFGVAVAFAALSLAIVVMTPDITGSHERAMAAREQEEGTPTMLRVLREHSRVLLTLGLGVLVISGLRQARLVILPLWATQIGLDGAQSSAVFAVAGVVELFLVYPAGWAMDRFGRAAIAGPMSFLLGATMIALPLATDLVGLVVVACGMAAANGLGAGIVMTIGADNAPALGRAQFLGGWRFCGEIGNAGGALAVAALTGLVSLTAAVLTLGLAGLVGSGWVTYWVLRADRRRLRDRSRADERAQSVS</sequence>
<feature type="domain" description="Major facilitator superfamily (MFS) profile" evidence="8">
    <location>
        <begin position="14"/>
        <end position="401"/>
    </location>
</feature>
<proteinExistence type="predicted"/>
<keyword evidence="4 7" id="KW-0812">Transmembrane</keyword>